<proteinExistence type="predicted"/>
<name>A0A8T0HD52_CERPU</name>
<dbReference type="SMART" id="SM00220">
    <property type="entry name" value="S_TKc"/>
    <property type="match status" value="1"/>
</dbReference>
<dbReference type="Pfam" id="PF00069">
    <property type="entry name" value="Pkinase"/>
    <property type="match status" value="1"/>
</dbReference>
<dbReference type="SUPFAM" id="SSF56112">
    <property type="entry name" value="Protein kinase-like (PK-like)"/>
    <property type="match status" value="1"/>
</dbReference>
<keyword evidence="7" id="KW-0238">DNA-binding</keyword>
<dbReference type="GO" id="GO:0005634">
    <property type="term" value="C:nucleus"/>
    <property type="evidence" value="ECO:0007669"/>
    <property type="project" value="UniProtKB-SubCell"/>
</dbReference>
<evidence type="ECO:0000313" key="16">
    <source>
        <dbReference type="Proteomes" id="UP000822688"/>
    </source>
</evidence>
<dbReference type="InterPro" id="IPR016177">
    <property type="entry name" value="DNA-bd_dom_sf"/>
</dbReference>
<evidence type="ECO:0000256" key="2">
    <source>
        <dbReference type="ARBA" id="ARBA00004173"/>
    </source>
</evidence>
<keyword evidence="16" id="KW-1185">Reference proteome</keyword>
<evidence type="ECO:0000313" key="15">
    <source>
        <dbReference type="EMBL" id="KAG0567012.1"/>
    </source>
</evidence>
<dbReference type="GO" id="GO:0003700">
    <property type="term" value="F:DNA-binding transcription factor activity"/>
    <property type="evidence" value="ECO:0007669"/>
    <property type="project" value="InterPro"/>
</dbReference>
<dbReference type="InterPro" id="IPR000719">
    <property type="entry name" value="Prot_kinase_dom"/>
</dbReference>
<dbReference type="InterPro" id="IPR001471">
    <property type="entry name" value="AP2/ERF_dom"/>
</dbReference>
<organism evidence="15 16">
    <name type="scientific">Ceratodon purpureus</name>
    <name type="common">Fire moss</name>
    <name type="synonym">Dicranum purpureum</name>
    <dbReference type="NCBI Taxonomy" id="3225"/>
    <lineage>
        <taxon>Eukaryota</taxon>
        <taxon>Viridiplantae</taxon>
        <taxon>Streptophyta</taxon>
        <taxon>Embryophyta</taxon>
        <taxon>Bryophyta</taxon>
        <taxon>Bryophytina</taxon>
        <taxon>Bryopsida</taxon>
        <taxon>Dicranidae</taxon>
        <taxon>Pseudoditrichales</taxon>
        <taxon>Ditrichaceae</taxon>
        <taxon>Ceratodon</taxon>
    </lineage>
</organism>
<evidence type="ECO:0000259" key="14">
    <source>
        <dbReference type="PROSITE" id="PS51032"/>
    </source>
</evidence>
<evidence type="ECO:0000256" key="5">
    <source>
        <dbReference type="ARBA" id="ARBA00022824"/>
    </source>
</evidence>
<feature type="domain" description="Protein kinase" evidence="13">
    <location>
        <begin position="19"/>
        <end position="305"/>
    </location>
</feature>
<accession>A0A8T0HD52</accession>
<feature type="region of interest" description="Disordered" evidence="12">
    <location>
        <begin position="811"/>
        <end position="834"/>
    </location>
</feature>
<keyword evidence="5" id="KW-0256">Endoplasmic reticulum</keyword>
<dbReference type="SUPFAM" id="SSF53474">
    <property type="entry name" value="alpha/beta-Hydrolases"/>
    <property type="match status" value="1"/>
</dbReference>
<dbReference type="InterPro" id="IPR029058">
    <property type="entry name" value="AB_hydrolase_fold"/>
</dbReference>
<evidence type="ECO:0000256" key="3">
    <source>
        <dbReference type="ARBA" id="ARBA00004240"/>
    </source>
</evidence>
<keyword evidence="9" id="KW-0472">Membrane</keyword>
<feature type="region of interest" description="Disordered" evidence="12">
    <location>
        <begin position="597"/>
        <end position="629"/>
    </location>
</feature>
<evidence type="ECO:0008006" key="17">
    <source>
        <dbReference type="Google" id="ProtNLM"/>
    </source>
</evidence>
<dbReference type="SUPFAM" id="SSF54171">
    <property type="entry name" value="DNA-binding domain"/>
    <property type="match status" value="1"/>
</dbReference>
<feature type="compositionally biased region" description="Basic and acidic residues" evidence="12">
    <location>
        <begin position="672"/>
        <end position="685"/>
    </location>
</feature>
<comment type="caution">
    <text evidence="15">The sequence shown here is derived from an EMBL/GenBank/DDBJ whole genome shotgun (WGS) entry which is preliminary data.</text>
</comment>
<gene>
    <name evidence="15" type="ORF">KC19_7G104200</name>
</gene>
<feature type="compositionally biased region" description="Polar residues" evidence="12">
    <location>
        <begin position="648"/>
        <end position="666"/>
    </location>
</feature>
<dbReference type="GO" id="GO:0005783">
    <property type="term" value="C:endoplasmic reticulum"/>
    <property type="evidence" value="ECO:0007669"/>
    <property type="project" value="UniProtKB-SubCell"/>
</dbReference>
<keyword evidence="8" id="KW-0496">Mitochondrion</keyword>
<evidence type="ECO:0000256" key="6">
    <source>
        <dbReference type="ARBA" id="ARBA00023015"/>
    </source>
</evidence>
<sequence length="862" mass="96270">MSKVGSRKPESIGQYLTINLTQDILGVSSTGYVIRTSCSDGQAAASRPCALKRTSTMDEEPPDLAKLSHDNVVQLMHYWIEERDLFLVMELMDGDLALLMEGTKRPGVSPFSLSVAVDIMVQIAEGMLHLHEMSVSHPHLKCDNVLYKLTTEKKTEAFRVGDVVVKLGGFGCSRPADVKSKNRDVVCFGLTCLEVLTGDEWCDEISSGAHVVPDMVIARSRIPDTTPAMLRDCIMRCLEMQPTFSEVVTSLLLAKSFIMQTCKDEMMYSSEIAQAESTQTITEELSSTFISNGGLKETFTVHELHSPLGDVSTSVPATLIFIHGFHKAPEEWRRTWMTRNNKLVWSQKWLPDDLGAENLRVLSVSFDANSNVSSKYNRHEMGKNLVQALVLRPKWKLGETEGAIFLIGHSFGGVLIKSLVTEARHFVQNNLGQQEAVKCEKFLGRLAKIVFYSVPQASTGLEFEKYISQCRKVVALQGSSFLQSLEGDTHFVADMNKLSAEFESAVPEKVKFLAFLEGKPISKECDLMVTEKSCEGSSHSWEWHKIDKDNHFEVCRPNSKNHTGYRILLEHLHQHLNNPHDGTCMAVNVLDSDVTRGLGKRQGDDLSKDSEAFPAKQHSGKSLSFREEGSSGSAVFSVTPVVSEHASPESNAVVTGASSVPTTEYSTLPDVDSDKPSDQISREQDLPAENLEQENDDTDCKEGGVRWRETLGKFVTEYRPPRFKWKLWMGIYNSIDEARRAYDCARFYAGQDKGTGFYFEDSPALFAELGPLNRPLASVSKDIKDKAFNVELKKRAKQVISKVKDAQTSTRNVQISTDQQLKPLHSDPNESLDPFEIDSQVQQWEGSSSQWSFYASQLDQEH</sequence>
<dbReference type="GO" id="GO:0005524">
    <property type="term" value="F:ATP binding"/>
    <property type="evidence" value="ECO:0007669"/>
    <property type="project" value="InterPro"/>
</dbReference>
<protein>
    <recommendedName>
        <fullName evidence="17">Protein kinase domain-containing protein</fullName>
    </recommendedName>
</protein>
<evidence type="ECO:0000256" key="11">
    <source>
        <dbReference type="ARBA" id="ARBA00023242"/>
    </source>
</evidence>
<reference evidence="15" key="1">
    <citation type="submission" date="2020-06" db="EMBL/GenBank/DDBJ databases">
        <title>WGS assembly of Ceratodon purpureus strain R40.</title>
        <authorList>
            <person name="Carey S.B."/>
            <person name="Jenkins J."/>
            <person name="Shu S."/>
            <person name="Lovell J.T."/>
            <person name="Sreedasyam A."/>
            <person name="Maumus F."/>
            <person name="Tiley G.P."/>
            <person name="Fernandez-Pozo N."/>
            <person name="Barry K."/>
            <person name="Chen C."/>
            <person name="Wang M."/>
            <person name="Lipzen A."/>
            <person name="Daum C."/>
            <person name="Saski C.A."/>
            <person name="Payton A.C."/>
            <person name="Mcbreen J.C."/>
            <person name="Conrad R.E."/>
            <person name="Kollar L.M."/>
            <person name="Olsson S."/>
            <person name="Huttunen S."/>
            <person name="Landis J.B."/>
            <person name="Wickett N.J."/>
            <person name="Johnson M.G."/>
            <person name="Rensing S.A."/>
            <person name="Grimwood J."/>
            <person name="Schmutz J."/>
            <person name="Mcdaniel S.F."/>
        </authorList>
    </citation>
    <scope>NUCLEOTIDE SEQUENCE</scope>
    <source>
        <strain evidence="15">R40</strain>
    </source>
</reference>
<dbReference type="EMBL" id="CM026428">
    <property type="protein sequence ID" value="KAG0567012.1"/>
    <property type="molecule type" value="Genomic_DNA"/>
</dbReference>
<dbReference type="GO" id="GO:0016020">
    <property type="term" value="C:membrane"/>
    <property type="evidence" value="ECO:0007669"/>
    <property type="project" value="UniProtKB-SubCell"/>
</dbReference>
<dbReference type="GO" id="GO:0003677">
    <property type="term" value="F:DNA binding"/>
    <property type="evidence" value="ECO:0007669"/>
    <property type="project" value="UniProtKB-KW"/>
</dbReference>
<evidence type="ECO:0000256" key="12">
    <source>
        <dbReference type="SAM" id="MobiDB-lite"/>
    </source>
</evidence>
<dbReference type="PANTHER" id="PTHR48182">
    <property type="entry name" value="PROTEIN SERAC1"/>
    <property type="match status" value="1"/>
</dbReference>
<dbReference type="PANTHER" id="PTHR48182:SF2">
    <property type="entry name" value="PROTEIN SERAC1"/>
    <property type="match status" value="1"/>
</dbReference>
<evidence type="ECO:0000256" key="7">
    <source>
        <dbReference type="ARBA" id="ARBA00023125"/>
    </source>
</evidence>
<dbReference type="PROSITE" id="PS51032">
    <property type="entry name" value="AP2_ERF"/>
    <property type="match status" value="1"/>
</dbReference>
<dbReference type="Gene3D" id="3.40.50.1820">
    <property type="entry name" value="alpha/beta hydrolase"/>
    <property type="match status" value="1"/>
</dbReference>
<feature type="region of interest" description="Disordered" evidence="12">
    <location>
        <begin position="645"/>
        <end position="702"/>
    </location>
</feature>
<keyword evidence="10" id="KW-0804">Transcription</keyword>
<evidence type="ECO:0000256" key="8">
    <source>
        <dbReference type="ARBA" id="ARBA00023128"/>
    </source>
</evidence>
<dbReference type="InterPro" id="IPR052374">
    <property type="entry name" value="SERAC1"/>
</dbReference>
<dbReference type="GO" id="GO:0005739">
    <property type="term" value="C:mitochondrion"/>
    <property type="evidence" value="ECO:0007669"/>
    <property type="project" value="UniProtKB-SubCell"/>
</dbReference>
<feature type="domain" description="AP2/ERF" evidence="14">
    <location>
        <begin position="701"/>
        <end position="760"/>
    </location>
</feature>
<evidence type="ECO:0000256" key="1">
    <source>
        <dbReference type="ARBA" id="ARBA00004123"/>
    </source>
</evidence>
<dbReference type="GO" id="GO:0004672">
    <property type="term" value="F:protein kinase activity"/>
    <property type="evidence" value="ECO:0007669"/>
    <property type="project" value="InterPro"/>
</dbReference>
<dbReference type="Gene3D" id="1.10.510.10">
    <property type="entry name" value="Transferase(Phosphotransferase) domain 1"/>
    <property type="match status" value="1"/>
</dbReference>
<keyword evidence="6" id="KW-0805">Transcription regulation</keyword>
<feature type="compositionally biased region" description="Polar residues" evidence="12">
    <location>
        <begin position="811"/>
        <end position="820"/>
    </location>
</feature>
<evidence type="ECO:0000256" key="10">
    <source>
        <dbReference type="ARBA" id="ARBA00023163"/>
    </source>
</evidence>
<evidence type="ECO:0000256" key="9">
    <source>
        <dbReference type="ARBA" id="ARBA00023136"/>
    </source>
</evidence>
<comment type="subcellular location">
    <subcellularLocation>
        <location evidence="3">Endoplasmic reticulum</location>
    </subcellularLocation>
    <subcellularLocation>
        <location evidence="4">Membrane</location>
    </subcellularLocation>
    <subcellularLocation>
        <location evidence="2">Mitochondrion</location>
    </subcellularLocation>
    <subcellularLocation>
        <location evidence="1">Nucleus</location>
    </subcellularLocation>
</comment>
<evidence type="ECO:0000256" key="4">
    <source>
        <dbReference type="ARBA" id="ARBA00004370"/>
    </source>
</evidence>
<evidence type="ECO:0000259" key="13">
    <source>
        <dbReference type="PROSITE" id="PS50011"/>
    </source>
</evidence>
<dbReference type="PROSITE" id="PS50011">
    <property type="entry name" value="PROTEIN_KINASE_DOM"/>
    <property type="match status" value="1"/>
</dbReference>
<feature type="compositionally biased region" description="Basic and acidic residues" evidence="12">
    <location>
        <begin position="601"/>
        <end position="611"/>
    </location>
</feature>
<dbReference type="InterPro" id="IPR011009">
    <property type="entry name" value="Kinase-like_dom_sf"/>
</dbReference>
<dbReference type="AlphaFoldDB" id="A0A8T0HD52"/>
<dbReference type="Proteomes" id="UP000822688">
    <property type="component" value="Chromosome 7"/>
</dbReference>
<keyword evidence="11" id="KW-0539">Nucleus</keyword>
<dbReference type="Gene3D" id="3.30.730.10">
    <property type="entry name" value="AP2/ERF domain"/>
    <property type="match status" value="1"/>
</dbReference>
<dbReference type="InterPro" id="IPR036955">
    <property type="entry name" value="AP2/ERF_dom_sf"/>
</dbReference>